<dbReference type="RefSeq" id="WP_386813611.1">
    <property type="nucleotide sequence ID" value="NZ_JBHTIH010000008.1"/>
</dbReference>
<dbReference type="SUPFAM" id="SSF46785">
    <property type="entry name" value="Winged helix' DNA-binding domain"/>
    <property type="match status" value="1"/>
</dbReference>
<sequence length="78" mass="8585">MSDDQALALLRLLASEDGQSIHRVAKRLGLGLSELQRLLAALGDDPRFDGLDLVEQRADGERCVLWLTDKGRHLCATT</sequence>
<proteinExistence type="predicted"/>
<dbReference type="Pfam" id="PF09339">
    <property type="entry name" value="HTH_IclR"/>
    <property type="match status" value="1"/>
</dbReference>
<dbReference type="Gene3D" id="1.10.10.10">
    <property type="entry name" value="Winged helix-like DNA-binding domain superfamily/Winged helix DNA-binding domain"/>
    <property type="match status" value="1"/>
</dbReference>
<protein>
    <submittedName>
        <fullName evidence="2">Helix-turn-helix domain-containing protein</fullName>
    </submittedName>
</protein>
<dbReference type="InterPro" id="IPR036390">
    <property type="entry name" value="WH_DNA-bd_sf"/>
</dbReference>
<name>A0ABW2YSG2_9GAMM</name>
<keyword evidence="3" id="KW-1185">Reference proteome</keyword>
<feature type="domain" description="HTH iclR-type" evidence="1">
    <location>
        <begin position="5"/>
        <end position="42"/>
    </location>
</feature>
<dbReference type="InterPro" id="IPR005471">
    <property type="entry name" value="Tscrpt_reg_IclR_N"/>
</dbReference>
<dbReference type="EMBL" id="JBHTIH010000008">
    <property type="protein sequence ID" value="MFD0740464.1"/>
    <property type="molecule type" value="Genomic_DNA"/>
</dbReference>
<organism evidence="2 3">
    <name type="scientific">Lysobacter koreensis</name>
    <dbReference type="NCBI Taxonomy" id="266122"/>
    <lineage>
        <taxon>Bacteria</taxon>
        <taxon>Pseudomonadati</taxon>
        <taxon>Pseudomonadota</taxon>
        <taxon>Gammaproteobacteria</taxon>
        <taxon>Lysobacterales</taxon>
        <taxon>Lysobacteraceae</taxon>
        <taxon>Lysobacter</taxon>
    </lineage>
</organism>
<comment type="caution">
    <text evidence="2">The sequence shown here is derived from an EMBL/GenBank/DDBJ whole genome shotgun (WGS) entry which is preliminary data.</text>
</comment>
<reference evidence="3" key="1">
    <citation type="journal article" date="2019" name="Int. J. Syst. Evol. Microbiol.">
        <title>The Global Catalogue of Microorganisms (GCM) 10K type strain sequencing project: providing services to taxonomists for standard genome sequencing and annotation.</title>
        <authorList>
            <consortium name="The Broad Institute Genomics Platform"/>
            <consortium name="The Broad Institute Genome Sequencing Center for Infectious Disease"/>
            <person name="Wu L."/>
            <person name="Ma J."/>
        </authorList>
    </citation>
    <scope>NUCLEOTIDE SEQUENCE [LARGE SCALE GENOMIC DNA]</scope>
    <source>
        <strain evidence="3">CCUG 55491</strain>
    </source>
</reference>
<dbReference type="Proteomes" id="UP001597090">
    <property type="component" value="Unassembled WGS sequence"/>
</dbReference>
<evidence type="ECO:0000313" key="3">
    <source>
        <dbReference type="Proteomes" id="UP001597090"/>
    </source>
</evidence>
<gene>
    <name evidence="2" type="ORF">ACFQZQ_14360</name>
</gene>
<accession>A0ABW2YSG2</accession>
<evidence type="ECO:0000313" key="2">
    <source>
        <dbReference type="EMBL" id="MFD0740464.1"/>
    </source>
</evidence>
<dbReference type="InterPro" id="IPR036388">
    <property type="entry name" value="WH-like_DNA-bd_sf"/>
</dbReference>
<evidence type="ECO:0000259" key="1">
    <source>
        <dbReference type="Pfam" id="PF09339"/>
    </source>
</evidence>